<dbReference type="GO" id="GO:0008716">
    <property type="term" value="F:D-alanine-D-alanine ligase activity"/>
    <property type="evidence" value="ECO:0007669"/>
    <property type="project" value="InterPro"/>
</dbReference>
<dbReference type="InterPro" id="IPR005321">
    <property type="entry name" value="Peptidase_S58_DmpA"/>
</dbReference>
<protein>
    <recommendedName>
        <fullName evidence="5">ATP-grasp domain-containing protein</fullName>
    </recommendedName>
</protein>
<dbReference type="SUPFAM" id="SSF56266">
    <property type="entry name" value="DmpA/ArgJ-like"/>
    <property type="match status" value="1"/>
</dbReference>
<comment type="caution">
    <text evidence="6">The sequence shown here is derived from an EMBL/GenBank/DDBJ whole genome shotgun (WGS) entry which is preliminary data.</text>
</comment>
<keyword evidence="3" id="KW-0961">Cell wall biogenesis/degradation</keyword>
<dbReference type="InterPro" id="IPR011095">
    <property type="entry name" value="Dala_Dala_lig_C"/>
</dbReference>
<dbReference type="Gene3D" id="3.30.470.20">
    <property type="entry name" value="ATP-grasp fold, B domain"/>
    <property type="match status" value="1"/>
</dbReference>
<evidence type="ECO:0000256" key="3">
    <source>
        <dbReference type="ARBA" id="ARBA00023316"/>
    </source>
</evidence>
<dbReference type="Gene3D" id="3.60.70.12">
    <property type="entry name" value="L-amino peptidase D-ALA esterase/amidase"/>
    <property type="match status" value="1"/>
</dbReference>
<dbReference type="SUPFAM" id="SSF52440">
    <property type="entry name" value="PreATP-grasp domain"/>
    <property type="match status" value="1"/>
</dbReference>
<dbReference type="EMBL" id="MWQY01000017">
    <property type="protein sequence ID" value="ORC33862.1"/>
    <property type="molecule type" value="Genomic_DNA"/>
</dbReference>
<dbReference type="InterPro" id="IPR016117">
    <property type="entry name" value="ArgJ-like_dom_sf"/>
</dbReference>
<dbReference type="GO" id="GO:0004177">
    <property type="term" value="F:aminopeptidase activity"/>
    <property type="evidence" value="ECO:0007669"/>
    <property type="project" value="TreeGrafter"/>
</dbReference>
<evidence type="ECO:0000313" key="7">
    <source>
        <dbReference type="Proteomes" id="UP000192343"/>
    </source>
</evidence>
<organism evidence="6 7">
    <name type="scientific">Marispirochaeta aestuarii</name>
    <dbReference type="NCBI Taxonomy" id="1963862"/>
    <lineage>
        <taxon>Bacteria</taxon>
        <taxon>Pseudomonadati</taxon>
        <taxon>Spirochaetota</taxon>
        <taxon>Spirochaetia</taxon>
        <taxon>Spirochaetales</taxon>
        <taxon>Spirochaetaceae</taxon>
        <taxon>Marispirochaeta</taxon>
    </lineage>
</organism>
<dbReference type="SUPFAM" id="SSF56059">
    <property type="entry name" value="Glutathione synthetase ATP-binding domain-like"/>
    <property type="match status" value="1"/>
</dbReference>
<dbReference type="AlphaFoldDB" id="A0A1Y1RW88"/>
<dbReference type="InterPro" id="IPR013815">
    <property type="entry name" value="ATP_grasp_subdomain_1"/>
</dbReference>
<dbReference type="GO" id="GO:0071555">
    <property type="term" value="P:cell wall organization"/>
    <property type="evidence" value="ECO:0007669"/>
    <property type="project" value="UniProtKB-KW"/>
</dbReference>
<dbReference type="PANTHER" id="PTHR36512">
    <property type="entry name" value="D-AMINOPEPTIDASE"/>
    <property type="match status" value="1"/>
</dbReference>
<keyword evidence="4" id="KW-0547">Nucleotide-binding</keyword>
<evidence type="ECO:0000313" key="6">
    <source>
        <dbReference type="EMBL" id="ORC33862.1"/>
    </source>
</evidence>
<dbReference type="RefSeq" id="WP_083051874.1">
    <property type="nucleotide sequence ID" value="NZ_MWQY01000017.1"/>
</dbReference>
<evidence type="ECO:0000256" key="4">
    <source>
        <dbReference type="PROSITE-ProRule" id="PRU00409"/>
    </source>
</evidence>
<dbReference type="OrthoDB" id="9770388at2"/>
<proteinExistence type="inferred from homology"/>
<sequence>MRITVAYNLRTDDSEATAELLSPKDIERIYRAISSLQHTVTVVEVSGNPHQVIERLVESEPDLIFNLAEGTIGSSREAFYPGLYEQMGIPFTGGNASLLHLNLDKHLAKTVLSSRGIRVPKGVLISGKNRHIDEELRYPLIIKPNSEGSSKGITQRSVVESKEEAEQRIAELLSQYPEGLVVEEFITGRELSVPFIEGYPGKILDIVEHTFDLERTGGKFNIYDYDMKQGGEAARAVQVICPARIDGSEERSVLHMARQVFDIMTCPDLGRVDIRLHTDGTPYFIELNPLPSLHPNASLMTAARERGLEFRDVMRLIIRSASRRYGMAIRPARKNQKNRHPSTVPRTSVRELGIQIGRMNPGLVNAITDVKGVRVGHLTRIEDNVQIPGQTESSSIRTGVTAVLPAGQAYANRIAAGGFVLNGVGEMSGLTQVLETGWLETPILLTNSHSVGRVHAGVIQHMSRKYPTMGTETDVVLPVVGEADDSFLNDVRIGTCSAQDAIKAIEAASPGPVAQGSTGAGTGMTSFDFAGGIGTSSRIFDLPEGSGFTIGVLVLSNFGRMRNLTIDGAVVGRQLDTEFEHSGRRELSEGSVIVVVATDVPLISSQLNRISRRAALGLGRTGSYAASTSGEIIIAFSTGNRKPRVARSSGSFINLKCISDNHINIVYEAVIEATEEAVLNAVFCSGGMNGRQQRWCPPIPHDRLIELLNKGRKIHESH</sequence>
<keyword evidence="7" id="KW-1185">Reference proteome</keyword>
<evidence type="ECO:0000256" key="2">
    <source>
        <dbReference type="ARBA" id="ARBA00022598"/>
    </source>
</evidence>
<dbReference type="PROSITE" id="PS50975">
    <property type="entry name" value="ATP_GRASP"/>
    <property type="match status" value="1"/>
</dbReference>
<name>A0A1Y1RW88_9SPIO</name>
<feature type="domain" description="ATP-grasp" evidence="5">
    <location>
        <begin position="109"/>
        <end position="319"/>
    </location>
</feature>
<dbReference type="GO" id="GO:0005524">
    <property type="term" value="F:ATP binding"/>
    <property type="evidence" value="ECO:0007669"/>
    <property type="project" value="UniProtKB-UniRule"/>
</dbReference>
<keyword evidence="4" id="KW-0067">ATP-binding</keyword>
<keyword evidence="2" id="KW-0436">Ligase</keyword>
<accession>A0A1Y1RW88</accession>
<dbReference type="InterPro" id="IPR011761">
    <property type="entry name" value="ATP-grasp"/>
</dbReference>
<dbReference type="CDD" id="cd02253">
    <property type="entry name" value="DmpA"/>
    <property type="match status" value="1"/>
</dbReference>
<gene>
    <name evidence="6" type="ORF">B4O97_14455</name>
</gene>
<reference evidence="6 7" key="1">
    <citation type="submission" date="2017-03" db="EMBL/GenBank/DDBJ databases">
        <title>Draft Genome sequence of Marispirochaeta sp. strain JC444.</title>
        <authorList>
            <person name="Shivani Y."/>
            <person name="Subhash Y."/>
            <person name="Sasikala C."/>
            <person name="Ramana C."/>
        </authorList>
    </citation>
    <scope>NUCLEOTIDE SEQUENCE [LARGE SCALE GENOMIC DNA]</scope>
    <source>
        <strain evidence="6 7">JC444</strain>
    </source>
</reference>
<dbReference type="Gene3D" id="3.30.1490.20">
    <property type="entry name" value="ATP-grasp fold, A domain"/>
    <property type="match status" value="1"/>
</dbReference>
<dbReference type="Pfam" id="PF07478">
    <property type="entry name" value="Dala_Dala_lig_C"/>
    <property type="match status" value="1"/>
</dbReference>
<dbReference type="InterPro" id="IPR016185">
    <property type="entry name" value="PreATP-grasp_dom_sf"/>
</dbReference>
<evidence type="ECO:0000256" key="1">
    <source>
        <dbReference type="ARBA" id="ARBA00007068"/>
    </source>
</evidence>
<dbReference type="Proteomes" id="UP000192343">
    <property type="component" value="Unassembled WGS sequence"/>
</dbReference>
<dbReference type="STRING" id="1963862.B4O97_14455"/>
<dbReference type="Pfam" id="PF03576">
    <property type="entry name" value="Peptidase_S58"/>
    <property type="match status" value="1"/>
</dbReference>
<dbReference type="GO" id="GO:0046872">
    <property type="term" value="F:metal ion binding"/>
    <property type="evidence" value="ECO:0007669"/>
    <property type="project" value="InterPro"/>
</dbReference>
<evidence type="ECO:0000259" key="5">
    <source>
        <dbReference type="PROSITE" id="PS50975"/>
    </source>
</evidence>
<comment type="similarity">
    <text evidence="1">Belongs to the peptidase S58 family.</text>
</comment>
<dbReference type="PANTHER" id="PTHR36512:SF3">
    <property type="entry name" value="BLR5678 PROTEIN"/>
    <property type="match status" value="1"/>
</dbReference>